<sequence length="352" mass="39627">MSSSPLTHPPVHRNNFDLLRLLAAAGVMALHIYDLTAAPQLAWLHWIDTRIALCTFFIISGYLVFQSFEQTPRLARYADKRLRRIVPAYAVVIVLSVLVGAAITRLAWGDYWHSSATWKYLLSNLVFLNFLQPGLPGVFDTHPFTAVNGALWTIKVELMFYMAVPVFVWLVRRLGHHAVLGLGYLLACLWWGGFTALAMSTGKGLYVELAKQMPGWLMFFLPGAWCYYERDRLRALGWPLGAVCVALLALTYVVELNYLYPLALAGCVFYVAFGVRWLGNFTRFGDLSYGIYILHFPIIQVLVHFGVFRASPWGGLALVVPLVLAAAWLSWHLVEAPMLGRRRTPALRPARA</sequence>
<dbReference type="InterPro" id="IPR002656">
    <property type="entry name" value="Acyl_transf_3_dom"/>
</dbReference>
<keyword evidence="3" id="KW-0808">Transferase</keyword>
<keyword evidence="1" id="KW-0472">Membrane</keyword>
<accession>A0A3R8S1K0</accession>
<feature type="transmembrane region" description="Helical" evidence="1">
    <location>
        <begin position="209"/>
        <end position="228"/>
    </location>
</feature>
<evidence type="ECO:0000313" key="4">
    <source>
        <dbReference type="Proteomes" id="UP000269265"/>
    </source>
</evidence>
<gene>
    <name evidence="3" type="ORF">EIP75_13560</name>
</gene>
<feature type="transmembrane region" description="Helical" evidence="1">
    <location>
        <begin position="178"/>
        <end position="197"/>
    </location>
</feature>
<dbReference type="PANTHER" id="PTHR23028">
    <property type="entry name" value="ACETYLTRANSFERASE"/>
    <property type="match status" value="1"/>
</dbReference>
<dbReference type="PANTHER" id="PTHR23028:SF53">
    <property type="entry name" value="ACYL_TRANSF_3 DOMAIN-CONTAINING PROTEIN"/>
    <property type="match status" value="1"/>
</dbReference>
<keyword evidence="4" id="KW-1185">Reference proteome</keyword>
<feature type="transmembrane region" description="Helical" evidence="1">
    <location>
        <begin position="258"/>
        <end position="277"/>
    </location>
</feature>
<proteinExistence type="predicted"/>
<dbReference type="GO" id="GO:0016020">
    <property type="term" value="C:membrane"/>
    <property type="evidence" value="ECO:0007669"/>
    <property type="project" value="TreeGrafter"/>
</dbReference>
<feature type="transmembrane region" description="Helical" evidence="1">
    <location>
        <begin position="43"/>
        <end position="65"/>
    </location>
</feature>
<evidence type="ECO:0000259" key="2">
    <source>
        <dbReference type="Pfam" id="PF01757"/>
    </source>
</evidence>
<dbReference type="Proteomes" id="UP000269265">
    <property type="component" value="Unassembled WGS sequence"/>
</dbReference>
<keyword evidence="1" id="KW-0812">Transmembrane</keyword>
<feature type="transmembrane region" description="Helical" evidence="1">
    <location>
        <begin position="150"/>
        <end position="171"/>
    </location>
</feature>
<keyword evidence="1" id="KW-1133">Transmembrane helix</keyword>
<feature type="transmembrane region" description="Helical" evidence="1">
    <location>
        <begin position="289"/>
        <end position="307"/>
    </location>
</feature>
<dbReference type="AlphaFoldDB" id="A0A3R8S1K0"/>
<dbReference type="GO" id="GO:0009103">
    <property type="term" value="P:lipopolysaccharide biosynthetic process"/>
    <property type="evidence" value="ECO:0007669"/>
    <property type="project" value="TreeGrafter"/>
</dbReference>
<comment type="caution">
    <text evidence="3">The sequence shown here is derived from an EMBL/GenBank/DDBJ whole genome shotgun (WGS) entry which is preliminary data.</text>
</comment>
<protein>
    <submittedName>
        <fullName evidence="3">Acyltransferase</fullName>
    </submittedName>
</protein>
<name>A0A3R8S1K0_9BURK</name>
<feature type="transmembrane region" description="Helical" evidence="1">
    <location>
        <begin position="313"/>
        <end position="334"/>
    </location>
</feature>
<dbReference type="InterPro" id="IPR050879">
    <property type="entry name" value="Acyltransferase_3"/>
</dbReference>
<evidence type="ECO:0000256" key="1">
    <source>
        <dbReference type="SAM" id="Phobius"/>
    </source>
</evidence>
<reference evidence="3 4" key="1">
    <citation type="submission" date="2018-12" db="EMBL/GenBank/DDBJ databases">
        <title>The whole draft genome of Aquabacterium sp. SJQ9.</title>
        <authorList>
            <person name="Sun L."/>
            <person name="Gao X."/>
            <person name="Chen W."/>
            <person name="Huang K."/>
        </authorList>
    </citation>
    <scope>NUCLEOTIDE SEQUENCE [LARGE SCALE GENOMIC DNA]</scope>
    <source>
        <strain evidence="3 4">SJQ9</strain>
    </source>
</reference>
<evidence type="ECO:0000313" key="3">
    <source>
        <dbReference type="EMBL" id="RRS03970.1"/>
    </source>
</evidence>
<dbReference type="RefSeq" id="WP_125243810.1">
    <property type="nucleotide sequence ID" value="NZ_RSED01000009.1"/>
</dbReference>
<dbReference type="Pfam" id="PF01757">
    <property type="entry name" value="Acyl_transf_3"/>
    <property type="match status" value="1"/>
</dbReference>
<keyword evidence="3" id="KW-0012">Acyltransferase</keyword>
<feature type="domain" description="Acyltransferase 3" evidence="2">
    <location>
        <begin position="14"/>
        <end position="331"/>
    </location>
</feature>
<dbReference type="OrthoDB" id="9767863at2"/>
<feature type="transmembrane region" description="Helical" evidence="1">
    <location>
        <begin position="235"/>
        <end position="252"/>
    </location>
</feature>
<dbReference type="EMBL" id="RSED01000009">
    <property type="protein sequence ID" value="RRS03970.1"/>
    <property type="molecule type" value="Genomic_DNA"/>
</dbReference>
<organism evidence="3 4">
    <name type="scientific">Aquabacterium soli</name>
    <dbReference type="NCBI Taxonomy" id="2493092"/>
    <lineage>
        <taxon>Bacteria</taxon>
        <taxon>Pseudomonadati</taxon>
        <taxon>Pseudomonadota</taxon>
        <taxon>Betaproteobacteria</taxon>
        <taxon>Burkholderiales</taxon>
        <taxon>Aquabacterium</taxon>
    </lineage>
</organism>
<dbReference type="GO" id="GO:0016747">
    <property type="term" value="F:acyltransferase activity, transferring groups other than amino-acyl groups"/>
    <property type="evidence" value="ECO:0007669"/>
    <property type="project" value="InterPro"/>
</dbReference>
<feature type="transmembrane region" description="Helical" evidence="1">
    <location>
        <begin position="86"/>
        <end position="108"/>
    </location>
</feature>